<name>A0A841KC67_9GAMM</name>
<comment type="caution">
    <text evidence="2">The sequence shown here is derived from an EMBL/GenBank/DDBJ whole genome shotgun (WGS) entry which is preliminary data.</text>
</comment>
<gene>
    <name evidence="2" type="ORF">HNQ86_000091</name>
</gene>
<evidence type="ECO:0000313" key="2">
    <source>
        <dbReference type="EMBL" id="MBB6182746.1"/>
    </source>
</evidence>
<evidence type="ECO:0000256" key="1">
    <source>
        <dbReference type="SAM" id="MobiDB-lite"/>
    </source>
</evidence>
<accession>A0A841KC67</accession>
<dbReference type="RefSeq" id="WP_052394977.1">
    <property type="nucleotide sequence ID" value="NZ_JACHET010000001.1"/>
</dbReference>
<dbReference type="EMBL" id="JACHET010000001">
    <property type="protein sequence ID" value="MBB6182746.1"/>
    <property type="molecule type" value="Genomic_DNA"/>
</dbReference>
<reference evidence="2 3" key="1">
    <citation type="submission" date="2020-08" db="EMBL/GenBank/DDBJ databases">
        <title>Genomic Encyclopedia of Type Strains, Phase IV (KMG-IV): sequencing the most valuable type-strain genomes for metagenomic binning, comparative biology and taxonomic classification.</title>
        <authorList>
            <person name="Goeker M."/>
        </authorList>
    </citation>
    <scope>NUCLEOTIDE SEQUENCE [LARGE SCALE GENOMIC DNA]</scope>
    <source>
        <strain evidence="2 3">DSM 107085</strain>
    </source>
</reference>
<protein>
    <submittedName>
        <fullName evidence="2">Uncharacterized protein</fullName>
    </submittedName>
</protein>
<dbReference type="AlphaFoldDB" id="A0A841KC67"/>
<dbReference type="Proteomes" id="UP000560000">
    <property type="component" value="Unassembled WGS sequence"/>
</dbReference>
<organism evidence="2 3">
    <name type="scientific">Oleiagrimonas soli</name>
    <dbReference type="NCBI Taxonomy" id="1543381"/>
    <lineage>
        <taxon>Bacteria</taxon>
        <taxon>Pseudomonadati</taxon>
        <taxon>Pseudomonadota</taxon>
        <taxon>Gammaproteobacteria</taxon>
        <taxon>Lysobacterales</taxon>
        <taxon>Rhodanobacteraceae</taxon>
        <taxon>Oleiagrimonas</taxon>
    </lineage>
</organism>
<proteinExistence type="predicted"/>
<evidence type="ECO:0000313" key="3">
    <source>
        <dbReference type="Proteomes" id="UP000560000"/>
    </source>
</evidence>
<dbReference type="OrthoDB" id="6892721at2"/>
<feature type="region of interest" description="Disordered" evidence="1">
    <location>
        <begin position="104"/>
        <end position="124"/>
    </location>
</feature>
<sequence length="124" mass="14263">MQDWAPIRAEALEALIAEQLLACEPRWRECFARCRIPLRTAPILRFGQTESVFLVARMGEVYLYYEDVEEGFNFSSLAEDGSIRTPGFEQWELSHALRQWLSPATSHSRLARSKPQRHDEGGPI</sequence>